<evidence type="ECO:0000256" key="9">
    <source>
        <dbReference type="ARBA" id="ARBA00047944"/>
    </source>
</evidence>
<dbReference type="SUPFAM" id="SSF75217">
    <property type="entry name" value="alpha/beta knot"/>
    <property type="match status" value="1"/>
</dbReference>
<dbReference type="InterPro" id="IPR029028">
    <property type="entry name" value="Alpha/beta_knot_MTases"/>
</dbReference>
<evidence type="ECO:0000256" key="2">
    <source>
        <dbReference type="ARBA" id="ARBA00005528"/>
    </source>
</evidence>
<comment type="function">
    <text evidence="8 10">Specifically methylates the N3 position of the uracil ring of uridine 1498 (m3U1498) in 16S rRNA. Acts on the fully assembled 30S ribosomal subunit.</text>
</comment>
<evidence type="ECO:0000256" key="4">
    <source>
        <dbReference type="ARBA" id="ARBA00022552"/>
    </source>
</evidence>
<dbReference type="CDD" id="cd18084">
    <property type="entry name" value="RsmE-like"/>
    <property type="match status" value="1"/>
</dbReference>
<dbReference type="PANTHER" id="PTHR30027">
    <property type="entry name" value="RIBOSOMAL RNA SMALL SUBUNIT METHYLTRANSFERASE E"/>
    <property type="match status" value="1"/>
</dbReference>
<dbReference type="Proteomes" id="UP000526501">
    <property type="component" value="Unassembled WGS sequence"/>
</dbReference>
<feature type="domain" description="Ribosomal RNA small subunit methyltransferase E methyltransferase" evidence="11">
    <location>
        <begin position="73"/>
        <end position="231"/>
    </location>
</feature>
<dbReference type="NCBIfam" id="TIGR00046">
    <property type="entry name" value="RsmE family RNA methyltransferase"/>
    <property type="match status" value="1"/>
</dbReference>
<dbReference type="InterPro" id="IPR046887">
    <property type="entry name" value="RsmE_PUA-like"/>
</dbReference>
<evidence type="ECO:0000313" key="14">
    <source>
        <dbReference type="Proteomes" id="UP000526501"/>
    </source>
</evidence>
<proteinExistence type="inferred from homology"/>
<dbReference type="PIRSF" id="PIRSF015601">
    <property type="entry name" value="MTase_slr0722"/>
    <property type="match status" value="1"/>
</dbReference>
<comment type="subcellular location">
    <subcellularLocation>
        <location evidence="1 10">Cytoplasm</location>
    </subcellularLocation>
</comment>
<dbReference type="InterPro" id="IPR006700">
    <property type="entry name" value="RsmE"/>
</dbReference>
<dbReference type="PANTHER" id="PTHR30027:SF3">
    <property type="entry name" value="16S RRNA (URACIL(1498)-N(3))-METHYLTRANSFERASE"/>
    <property type="match status" value="1"/>
</dbReference>
<protein>
    <recommendedName>
        <fullName evidence="10">Ribosomal RNA small subunit methyltransferase E</fullName>
        <ecNumber evidence="10">2.1.1.193</ecNumber>
    </recommendedName>
</protein>
<evidence type="ECO:0000259" key="11">
    <source>
        <dbReference type="Pfam" id="PF04452"/>
    </source>
</evidence>
<evidence type="ECO:0000256" key="1">
    <source>
        <dbReference type="ARBA" id="ARBA00004496"/>
    </source>
</evidence>
<gene>
    <name evidence="13" type="ORF">H5P27_13695</name>
</gene>
<sequence length="236" mass="25598">MNIVLLEPSEVEAGFLSLEDERAKHVLKVLRRQVGDEFDVGLIDGPKGKATVQAVSADGLELSFEWGSEESDLLPIDLIVGLSRPQTMRKILNEATTLGVRSIRFVATERGEPSYAESKLWSSGEWRRHVVAGVAQAFATRMPEVSWGVSLEEALRTTSGAKSKLCLDNYEGVARLGSVAIGGSVAMAIGSERGWTAGERELFRGLGWTLVGMGERVLRTETATVAAVSLVRERLV</sequence>
<dbReference type="EC" id="2.1.1.193" evidence="10"/>
<dbReference type="EMBL" id="JACHVC010000012">
    <property type="protein sequence ID" value="MBC2607102.1"/>
    <property type="molecule type" value="Genomic_DNA"/>
</dbReference>
<evidence type="ECO:0000259" key="12">
    <source>
        <dbReference type="Pfam" id="PF20260"/>
    </source>
</evidence>
<keyword evidence="14" id="KW-1185">Reference proteome</keyword>
<dbReference type="SUPFAM" id="SSF88697">
    <property type="entry name" value="PUA domain-like"/>
    <property type="match status" value="1"/>
</dbReference>
<dbReference type="RefSeq" id="WP_185660964.1">
    <property type="nucleotide sequence ID" value="NZ_CAWPOO010000012.1"/>
</dbReference>
<comment type="similarity">
    <text evidence="2 10">Belongs to the RNA methyltransferase RsmE family.</text>
</comment>
<evidence type="ECO:0000313" key="13">
    <source>
        <dbReference type="EMBL" id="MBC2607102.1"/>
    </source>
</evidence>
<dbReference type="InterPro" id="IPR029026">
    <property type="entry name" value="tRNA_m1G_MTases_N"/>
</dbReference>
<dbReference type="Pfam" id="PF20260">
    <property type="entry name" value="PUA_4"/>
    <property type="match status" value="1"/>
</dbReference>
<evidence type="ECO:0000256" key="5">
    <source>
        <dbReference type="ARBA" id="ARBA00022603"/>
    </source>
</evidence>
<evidence type="ECO:0000256" key="8">
    <source>
        <dbReference type="ARBA" id="ARBA00025699"/>
    </source>
</evidence>
<dbReference type="GO" id="GO:0070042">
    <property type="term" value="F:rRNA (uridine-N3-)-methyltransferase activity"/>
    <property type="evidence" value="ECO:0007669"/>
    <property type="project" value="TreeGrafter"/>
</dbReference>
<comment type="caution">
    <text evidence="13">The sequence shown here is derived from an EMBL/GenBank/DDBJ whole genome shotgun (WGS) entry which is preliminary data.</text>
</comment>
<dbReference type="AlphaFoldDB" id="A0A7X1EAT6"/>
<dbReference type="GO" id="GO:0070475">
    <property type="term" value="P:rRNA base methylation"/>
    <property type="evidence" value="ECO:0007669"/>
    <property type="project" value="TreeGrafter"/>
</dbReference>
<dbReference type="InterPro" id="IPR046886">
    <property type="entry name" value="RsmE_MTase_dom"/>
</dbReference>
<evidence type="ECO:0000256" key="6">
    <source>
        <dbReference type="ARBA" id="ARBA00022679"/>
    </source>
</evidence>
<evidence type="ECO:0000256" key="7">
    <source>
        <dbReference type="ARBA" id="ARBA00022691"/>
    </source>
</evidence>
<reference evidence="13 14" key="1">
    <citation type="submission" date="2020-07" db="EMBL/GenBank/DDBJ databases">
        <authorList>
            <person name="Feng X."/>
        </authorList>
    </citation>
    <scope>NUCLEOTIDE SEQUENCE [LARGE SCALE GENOMIC DNA]</scope>
    <source>
        <strain evidence="13 14">JCM23202</strain>
    </source>
</reference>
<keyword evidence="3 10" id="KW-0963">Cytoplasm</keyword>
<dbReference type="Pfam" id="PF04452">
    <property type="entry name" value="Methyltrans_RNA"/>
    <property type="match status" value="1"/>
</dbReference>
<keyword evidence="5 10" id="KW-0489">Methyltransferase</keyword>
<keyword evidence="4 10" id="KW-0698">rRNA processing</keyword>
<keyword evidence="6 10" id="KW-0808">Transferase</keyword>
<dbReference type="GO" id="GO:0005737">
    <property type="term" value="C:cytoplasm"/>
    <property type="evidence" value="ECO:0007669"/>
    <property type="project" value="UniProtKB-SubCell"/>
</dbReference>
<accession>A0A7X1EAT6</accession>
<comment type="catalytic activity">
    <reaction evidence="9 10">
        <text>uridine(1498) in 16S rRNA + S-adenosyl-L-methionine = N(3)-methyluridine(1498) in 16S rRNA + S-adenosyl-L-homocysteine + H(+)</text>
        <dbReference type="Rhea" id="RHEA:42920"/>
        <dbReference type="Rhea" id="RHEA-COMP:10283"/>
        <dbReference type="Rhea" id="RHEA-COMP:10284"/>
        <dbReference type="ChEBI" id="CHEBI:15378"/>
        <dbReference type="ChEBI" id="CHEBI:57856"/>
        <dbReference type="ChEBI" id="CHEBI:59789"/>
        <dbReference type="ChEBI" id="CHEBI:65315"/>
        <dbReference type="ChEBI" id="CHEBI:74502"/>
        <dbReference type="EC" id="2.1.1.193"/>
    </reaction>
</comment>
<organism evidence="13 14">
    <name type="scientific">Pelagicoccus albus</name>
    <dbReference type="NCBI Taxonomy" id="415222"/>
    <lineage>
        <taxon>Bacteria</taxon>
        <taxon>Pseudomonadati</taxon>
        <taxon>Verrucomicrobiota</taxon>
        <taxon>Opitutia</taxon>
        <taxon>Puniceicoccales</taxon>
        <taxon>Pelagicoccaceae</taxon>
        <taxon>Pelagicoccus</taxon>
    </lineage>
</organism>
<name>A0A7X1EAT6_9BACT</name>
<keyword evidence="7 10" id="KW-0949">S-adenosyl-L-methionine</keyword>
<evidence type="ECO:0000256" key="10">
    <source>
        <dbReference type="PIRNR" id="PIRNR015601"/>
    </source>
</evidence>
<feature type="domain" description="Ribosomal RNA small subunit methyltransferase E PUA-like" evidence="12">
    <location>
        <begin position="18"/>
        <end position="64"/>
    </location>
</feature>
<dbReference type="InterPro" id="IPR015947">
    <property type="entry name" value="PUA-like_sf"/>
</dbReference>
<evidence type="ECO:0000256" key="3">
    <source>
        <dbReference type="ARBA" id="ARBA00022490"/>
    </source>
</evidence>
<dbReference type="Gene3D" id="3.40.1280.10">
    <property type="match status" value="1"/>
</dbReference>